<reference evidence="2" key="1">
    <citation type="submission" date="2016-01" db="EMBL/GenBank/DDBJ databases">
        <authorList>
            <person name="Mitreva M."/>
            <person name="Pepin K.H."/>
            <person name="Mihindukulasuriya K.A."/>
            <person name="Fulton R."/>
            <person name="Fronick C."/>
            <person name="O'Laughlin M."/>
            <person name="Miner T."/>
            <person name="Herter B."/>
            <person name="Rosa B.A."/>
            <person name="Cordes M."/>
            <person name="Tomlinson C."/>
            <person name="Wollam A."/>
            <person name="Palsikar V.B."/>
            <person name="Mardis E.R."/>
            <person name="Wilson R.K."/>
        </authorList>
    </citation>
    <scope>NUCLEOTIDE SEQUENCE [LARGE SCALE GENOMIC DNA]</scope>
    <source>
        <strain evidence="2">KA00683</strain>
    </source>
</reference>
<evidence type="ECO:0000313" key="1">
    <source>
        <dbReference type="EMBL" id="KXB78305.1"/>
    </source>
</evidence>
<name>A0A134BEF0_9PORP</name>
<protein>
    <submittedName>
        <fullName evidence="1">Uncharacterized protein</fullName>
    </submittedName>
</protein>
<dbReference type="AlphaFoldDB" id="A0A134BEF0"/>
<accession>A0A134BEF0</accession>
<organism evidence="1 2">
    <name type="scientific">Porphyromonas somerae</name>
    <dbReference type="NCBI Taxonomy" id="322095"/>
    <lineage>
        <taxon>Bacteria</taxon>
        <taxon>Pseudomonadati</taxon>
        <taxon>Bacteroidota</taxon>
        <taxon>Bacteroidia</taxon>
        <taxon>Bacteroidales</taxon>
        <taxon>Porphyromonadaceae</taxon>
        <taxon>Porphyromonas</taxon>
    </lineage>
</organism>
<evidence type="ECO:0000313" key="2">
    <source>
        <dbReference type="Proteomes" id="UP000070224"/>
    </source>
</evidence>
<dbReference type="PATRIC" id="fig|322095.3.peg.182"/>
<comment type="caution">
    <text evidence="1">The sequence shown here is derived from an EMBL/GenBank/DDBJ whole genome shotgun (WGS) entry which is preliminary data.</text>
</comment>
<gene>
    <name evidence="1" type="ORF">HMPREF3185_00182</name>
</gene>
<dbReference type="Proteomes" id="UP000070224">
    <property type="component" value="Unassembled WGS sequence"/>
</dbReference>
<proteinExistence type="predicted"/>
<sequence length="43" mass="5080">MGQYPSAWILPHTLFIRQLFYLFALEDGLPRVLFIFARLLRVG</sequence>
<keyword evidence="2" id="KW-1185">Reference proteome</keyword>
<dbReference type="STRING" id="322095.HMPREF3185_00182"/>
<dbReference type="EMBL" id="LSDK01000014">
    <property type="protein sequence ID" value="KXB78305.1"/>
    <property type="molecule type" value="Genomic_DNA"/>
</dbReference>